<evidence type="ECO:0000313" key="1">
    <source>
        <dbReference type="EMBL" id="PWN46785.1"/>
    </source>
</evidence>
<keyword evidence="2" id="KW-1185">Reference proteome</keyword>
<dbReference type="Proteomes" id="UP000245626">
    <property type="component" value="Unassembled WGS sequence"/>
</dbReference>
<accession>A0ACD0NM10</accession>
<sequence>TGLIASGAVLIGYFGVVQEPPHSLDELLSLYARPAFVAFATIFVIVFIGVLAIAHLAEWQLHMLMYRSNLPPTRPSKQRAGGGQHRSTKSRLRRRWSAPSLATVAEVSESSSGIATPVLAIADEAARRGVTLESLRNGASQGNQVMMGSGSIQPKSSSRSLSPSAAANVPREARGKMRNYGTMGQGNFPSTAPNTIARSGGFSSGMNGRRRRERERKPTDPPKLQSTNQSKALDDKVVKRTRLGLSVVYGGASGTLSGACLLLAKSGVELLMLTFAGSNQFKRWQSWMLVVIMLAAALLQLWYLNKALKLADPTLVCPLAFCFYNTSSIALGLVYFNQLGSLAWYDIILVVLGTAVLLTGVWVVSLHGEDEAQVRLNDGILEVGNGGSTTLLSANGGPKRPSLFHGSAEETEALLANAAGVTGPHLPLAGSPKSIDPTSEGQVYEDDVAVGGEGGGEEEEEVFKPSYAIENDLGKILTRDLEANVVDHEVYGGADLMIRHCESPVKMRGSAGMTRSNSSSSASSSSSSSASSAGGVGGAGGGEPPKTLASSRVRLGHGRLPSLTLDRAISSLQQQDQIGDDQGKRRRGRLTGEEDAMGGDSDQVDASWTRTTPCESQKVEGGTAAGAWVAPPPPNFYGILLEQGLSIGLSPSSPGFHLQPLRSGANRDHLGEGVLRGLNRVDRRRNPRRTMSEADAGRVVSSHDEEGEVGRRNGGGGRRRKGLGLRLEGSEPTSSSSWFPIKKSSGLFLDQDEDHGNDEEDEDDEDQEDDLSPSSSASSSSSLVNPSSGGLLEGRGGLVMDGGDNASNSGFGILPDPSLIVSKLKGLKEGGGRGGGQPVGEWKSWNLGFLRTKDPTGEEEEVGRDPTPIRKDDGKRRRANKCCPSNKTNPTEGRGGGLLTLLGNLLLPTESSEPRIQGGSEDEARNRLKRKLARSKSRNERQRIPDSDVASSSSLPVKERRKSLESLGEFQRLSGRRR</sequence>
<feature type="non-terminal residue" evidence="1">
    <location>
        <position position="1"/>
    </location>
</feature>
<evidence type="ECO:0000313" key="2">
    <source>
        <dbReference type="Proteomes" id="UP000245626"/>
    </source>
</evidence>
<reference evidence="1 2" key="1">
    <citation type="journal article" date="2018" name="Mol. Biol. Evol.">
        <title>Broad Genomic Sampling Reveals a Smut Pathogenic Ancestry of the Fungal Clade Ustilaginomycotina.</title>
        <authorList>
            <person name="Kijpornyongpan T."/>
            <person name="Mondo S.J."/>
            <person name="Barry K."/>
            <person name="Sandor L."/>
            <person name="Lee J."/>
            <person name="Lipzen A."/>
            <person name="Pangilinan J."/>
            <person name="LaButti K."/>
            <person name="Hainaut M."/>
            <person name="Henrissat B."/>
            <person name="Grigoriev I.V."/>
            <person name="Spatafora J.W."/>
            <person name="Aime M.C."/>
        </authorList>
    </citation>
    <scope>NUCLEOTIDE SEQUENCE [LARGE SCALE GENOMIC DNA]</scope>
    <source>
        <strain evidence="1 2">SA 807</strain>
    </source>
</reference>
<proteinExistence type="predicted"/>
<gene>
    <name evidence="1" type="ORF">IE53DRAFT_372024</name>
</gene>
<name>A0ACD0NM10_9BASI</name>
<organism evidence="1 2">
    <name type="scientific">Violaceomyces palustris</name>
    <dbReference type="NCBI Taxonomy" id="1673888"/>
    <lineage>
        <taxon>Eukaryota</taxon>
        <taxon>Fungi</taxon>
        <taxon>Dikarya</taxon>
        <taxon>Basidiomycota</taxon>
        <taxon>Ustilaginomycotina</taxon>
        <taxon>Ustilaginomycetes</taxon>
        <taxon>Violaceomycetales</taxon>
        <taxon>Violaceomycetaceae</taxon>
        <taxon>Violaceomyces</taxon>
    </lineage>
</organism>
<dbReference type="EMBL" id="KZ820710">
    <property type="protein sequence ID" value="PWN46785.1"/>
    <property type="molecule type" value="Genomic_DNA"/>
</dbReference>
<protein>
    <submittedName>
        <fullName evidence="1">Uncharacterized protein</fullName>
    </submittedName>
</protein>